<dbReference type="AlphaFoldDB" id="A0A1Y1XQQ3"/>
<keyword evidence="12" id="KW-1185">Reference proteome</keyword>
<dbReference type="Gene3D" id="1.10.510.10">
    <property type="entry name" value="Transferase(Phosphotransferase) domain 1"/>
    <property type="match status" value="1"/>
</dbReference>
<dbReference type="EC" id="2.7.11.11" evidence="1"/>
<evidence type="ECO:0000256" key="5">
    <source>
        <dbReference type="ARBA" id="ARBA00022777"/>
    </source>
</evidence>
<reference evidence="11 12" key="2">
    <citation type="submission" date="2016-08" db="EMBL/GenBank/DDBJ databases">
        <title>Pervasive Adenine N6-methylation of Active Genes in Fungi.</title>
        <authorList>
            <consortium name="DOE Joint Genome Institute"/>
            <person name="Mondo S.J."/>
            <person name="Dannebaum R.O."/>
            <person name="Kuo R.C."/>
            <person name="Labutti K."/>
            <person name="Haridas S."/>
            <person name="Kuo A."/>
            <person name="Salamov A."/>
            <person name="Ahrendt S.R."/>
            <person name="Lipzen A."/>
            <person name="Sullivan W."/>
            <person name="Andreopoulos W.B."/>
            <person name="Clum A."/>
            <person name="Lindquist E."/>
            <person name="Daum C."/>
            <person name="Ramamoorthy G.K."/>
            <person name="Gryganskyi A."/>
            <person name="Culley D."/>
            <person name="Magnuson J.K."/>
            <person name="James T.Y."/>
            <person name="O'Malley M.A."/>
            <person name="Stajich J.E."/>
            <person name="Spatafora J.W."/>
            <person name="Visel A."/>
            <person name="Grigoriev I.V."/>
        </authorList>
    </citation>
    <scope>NUCLEOTIDE SEQUENCE [LARGE SCALE GENOMIC DNA]</scope>
    <source>
        <strain evidence="11 12">S4</strain>
    </source>
</reference>
<evidence type="ECO:0000256" key="6">
    <source>
        <dbReference type="ARBA" id="ARBA00022840"/>
    </source>
</evidence>
<evidence type="ECO:0000259" key="10">
    <source>
        <dbReference type="PROSITE" id="PS50011"/>
    </source>
</evidence>
<evidence type="ECO:0000256" key="1">
    <source>
        <dbReference type="ARBA" id="ARBA00012444"/>
    </source>
</evidence>
<name>A0A1Y1XQQ3_9FUNG</name>
<feature type="binding site" evidence="9">
    <location>
        <position position="44"/>
    </location>
    <ligand>
        <name>ATP</name>
        <dbReference type="ChEBI" id="CHEBI:30616"/>
    </ligand>
</feature>
<dbReference type="SUPFAM" id="SSF56112">
    <property type="entry name" value="Protein kinase-like (PK-like)"/>
    <property type="match status" value="1"/>
</dbReference>
<proteinExistence type="predicted"/>
<sequence length="308" mass="34742">MEKVNSPLCLPFSRLSVVDTLGKGTFGSVQLVKEKTKGGVAALKTIPKESISKFMIEIQKQNVENNLDDNNKTLGTQALKEITAMKRVCTGQCSGIPRYVGDREDKNNYYILMDSVRGKSLRTIVSEIGPFTDINTIRSILAQILSTISFIHSHNVLHRDLSDNNILIQPNGTVKIIDFGCATLFDPNNIPECSPYTEYPEIDPDDINKKNIIGTLDFIAPEVLVDGCYSEKSDIWSFGVLLFYMVTGHYPFSDDEIDDVYETMYNILENTVVFYETDVIYEPLCDIFYLCCNPDIYSRVTIEGKLYI</sequence>
<evidence type="ECO:0000313" key="12">
    <source>
        <dbReference type="Proteomes" id="UP000193944"/>
    </source>
</evidence>
<dbReference type="InterPro" id="IPR011009">
    <property type="entry name" value="Kinase-like_dom_sf"/>
</dbReference>
<comment type="catalytic activity">
    <reaction evidence="8">
        <text>L-seryl-[protein] + ATP = O-phospho-L-seryl-[protein] + ADP + H(+)</text>
        <dbReference type="Rhea" id="RHEA:17989"/>
        <dbReference type="Rhea" id="RHEA-COMP:9863"/>
        <dbReference type="Rhea" id="RHEA-COMP:11604"/>
        <dbReference type="ChEBI" id="CHEBI:15378"/>
        <dbReference type="ChEBI" id="CHEBI:29999"/>
        <dbReference type="ChEBI" id="CHEBI:30616"/>
        <dbReference type="ChEBI" id="CHEBI:83421"/>
        <dbReference type="ChEBI" id="CHEBI:456216"/>
        <dbReference type="EC" id="2.7.11.11"/>
    </reaction>
</comment>
<dbReference type="PROSITE" id="PS00107">
    <property type="entry name" value="PROTEIN_KINASE_ATP"/>
    <property type="match status" value="1"/>
</dbReference>
<evidence type="ECO:0000256" key="7">
    <source>
        <dbReference type="ARBA" id="ARBA00047292"/>
    </source>
</evidence>
<accession>A0A1Y1XQQ3</accession>
<dbReference type="Pfam" id="PF00069">
    <property type="entry name" value="Pkinase"/>
    <property type="match status" value="1"/>
</dbReference>
<gene>
    <name evidence="11" type="ORF">BCR32DRAFT_43538</name>
</gene>
<keyword evidence="4 9" id="KW-0547">Nucleotide-binding</keyword>
<dbReference type="STRING" id="1754192.A0A1Y1XQQ3"/>
<dbReference type="Proteomes" id="UP000193944">
    <property type="component" value="Unassembled WGS sequence"/>
</dbReference>
<evidence type="ECO:0000256" key="3">
    <source>
        <dbReference type="ARBA" id="ARBA00022679"/>
    </source>
</evidence>
<keyword evidence="5 11" id="KW-0418">Kinase</keyword>
<dbReference type="Gene3D" id="3.30.200.20">
    <property type="entry name" value="Phosphorylase Kinase, domain 1"/>
    <property type="match status" value="1"/>
</dbReference>
<keyword evidence="6 9" id="KW-0067">ATP-binding</keyword>
<reference evidence="11 12" key="1">
    <citation type="submission" date="2016-08" db="EMBL/GenBank/DDBJ databases">
        <title>A Parts List for Fungal Cellulosomes Revealed by Comparative Genomics.</title>
        <authorList>
            <consortium name="DOE Joint Genome Institute"/>
            <person name="Haitjema C.H."/>
            <person name="Gilmore S.P."/>
            <person name="Henske J.K."/>
            <person name="Solomon K.V."/>
            <person name="De Groot R."/>
            <person name="Kuo A."/>
            <person name="Mondo S.J."/>
            <person name="Salamov A.A."/>
            <person name="Labutti K."/>
            <person name="Zhao Z."/>
            <person name="Chiniquy J."/>
            <person name="Barry K."/>
            <person name="Brewer H.M."/>
            <person name="Purvine S.O."/>
            <person name="Wright A.T."/>
            <person name="Boxma B."/>
            <person name="Van Alen T."/>
            <person name="Hackstein J.H."/>
            <person name="Baker S.E."/>
            <person name="Grigoriev I.V."/>
            <person name="O'Malley M.A."/>
        </authorList>
    </citation>
    <scope>NUCLEOTIDE SEQUENCE [LARGE SCALE GENOMIC DNA]</scope>
    <source>
        <strain evidence="11 12">S4</strain>
    </source>
</reference>
<dbReference type="EMBL" id="MCFG01000002">
    <property type="protein sequence ID" value="ORX88101.1"/>
    <property type="molecule type" value="Genomic_DNA"/>
</dbReference>
<comment type="catalytic activity">
    <reaction evidence="7">
        <text>L-threonyl-[protein] + ATP = O-phospho-L-threonyl-[protein] + ADP + H(+)</text>
        <dbReference type="Rhea" id="RHEA:46608"/>
        <dbReference type="Rhea" id="RHEA-COMP:11060"/>
        <dbReference type="Rhea" id="RHEA-COMP:11605"/>
        <dbReference type="ChEBI" id="CHEBI:15378"/>
        <dbReference type="ChEBI" id="CHEBI:30013"/>
        <dbReference type="ChEBI" id="CHEBI:30616"/>
        <dbReference type="ChEBI" id="CHEBI:61977"/>
        <dbReference type="ChEBI" id="CHEBI:456216"/>
        <dbReference type="EC" id="2.7.11.11"/>
    </reaction>
</comment>
<dbReference type="GO" id="GO:0005524">
    <property type="term" value="F:ATP binding"/>
    <property type="evidence" value="ECO:0007669"/>
    <property type="project" value="UniProtKB-UniRule"/>
</dbReference>
<dbReference type="PROSITE" id="PS50011">
    <property type="entry name" value="PROTEIN_KINASE_DOM"/>
    <property type="match status" value="1"/>
</dbReference>
<dbReference type="InterPro" id="IPR000719">
    <property type="entry name" value="Prot_kinase_dom"/>
</dbReference>
<evidence type="ECO:0000256" key="9">
    <source>
        <dbReference type="PROSITE-ProRule" id="PRU10141"/>
    </source>
</evidence>
<keyword evidence="2" id="KW-0723">Serine/threonine-protein kinase</keyword>
<dbReference type="OrthoDB" id="4062651at2759"/>
<evidence type="ECO:0000313" key="11">
    <source>
        <dbReference type="EMBL" id="ORX88101.1"/>
    </source>
</evidence>
<dbReference type="PANTHER" id="PTHR24353">
    <property type="entry name" value="CYCLIC NUCLEOTIDE-DEPENDENT PROTEIN KINASE"/>
    <property type="match status" value="1"/>
</dbReference>
<dbReference type="InterPro" id="IPR017441">
    <property type="entry name" value="Protein_kinase_ATP_BS"/>
</dbReference>
<protein>
    <recommendedName>
        <fullName evidence="1">cAMP-dependent protein kinase</fullName>
        <ecNumber evidence="1">2.7.11.11</ecNumber>
    </recommendedName>
</protein>
<evidence type="ECO:0000256" key="2">
    <source>
        <dbReference type="ARBA" id="ARBA00022527"/>
    </source>
</evidence>
<organism evidence="11 12">
    <name type="scientific">Anaeromyces robustus</name>
    <dbReference type="NCBI Taxonomy" id="1754192"/>
    <lineage>
        <taxon>Eukaryota</taxon>
        <taxon>Fungi</taxon>
        <taxon>Fungi incertae sedis</taxon>
        <taxon>Chytridiomycota</taxon>
        <taxon>Chytridiomycota incertae sedis</taxon>
        <taxon>Neocallimastigomycetes</taxon>
        <taxon>Neocallimastigales</taxon>
        <taxon>Neocallimastigaceae</taxon>
        <taxon>Anaeromyces</taxon>
    </lineage>
</organism>
<evidence type="ECO:0000256" key="8">
    <source>
        <dbReference type="ARBA" id="ARBA00047454"/>
    </source>
</evidence>
<comment type="caution">
    <text evidence="11">The sequence shown here is derived from an EMBL/GenBank/DDBJ whole genome shotgun (WGS) entry which is preliminary data.</text>
</comment>
<keyword evidence="3" id="KW-0808">Transferase</keyword>
<evidence type="ECO:0000256" key="4">
    <source>
        <dbReference type="ARBA" id="ARBA00022741"/>
    </source>
</evidence>
<feature type="domain" description="Protein kinase" evidence="10">
    <location>
        <begin position="15"/>
        <end position="308"/>
    </location>
</feature>
<dbReference type="GO" id="GO:0004691">
    <property type="term" value="F:cAMP-dependent protein kinase activity"/>
    <property type="evidence" value="ECO:0007669"/>
    <property type="project" value="UniProtKB-EC"/>
</dbReference>